<reference evidence="2 3" key="1">
    <citation type="submission" date="2024-06" db="EMBL/GenBank/DDBJ databases">
        <title>The Natural Products Discovery Center: Release of the First 8490 Sequenced Strains for Exploring Actinobacteria Biosynthetic Diversity.</title>
        <authorList>
            <person name="Kalkreuter E."/>
            <person name="Kautsar S.A."/>
            <person name="Yang D."/>
            <person name="Bader C.D."/>
            <person name="Teijaro C.N."/>
            <person name="Fluegel L."/>
            <person name="Davis C.M."/>
            <person name="Simpson J.R."/>
            <person name="Lauterbach L."/>
            <person name="Steele A.D."/>
            <person name="Gui C."/>
            <person name="Meng S."/>
            <person name="Li G."/>
            <person name="Viehrig K."/>
            <person name="Ye F."/>
            <person name="Su P."/>
            <person name="Kiefer A.F."/>
            <person name="Nichols A."/>
            <person name="Cepeda A.J."/>
            <person name="Yan W."/>
            <person name="Fan B."/>
            <person name="Jiang Y."/>
            <person name="Adhikari A."/>
            <person name="Zheng C.-J."/>
            <person name="Schuster L."/>
            <person name="Cowan T.M."/>
            <person name="Smanski M.J."/>
            <person name="Chevrette M.G."/>
            <person name="De Carvalho L.P.S."/>
            <person name="Shen B."/>
        </authorList>
    </citation>
    <scope>NUCLEOTIDE SEQUENCE [LARGE SCALE GENOMIC DNA]</scope>
    <source>
        <strain evidence="2 3">NPDC048946</strain>
    </source>
</reference>
<organism evidence="2 3">
    <name type="scientific">Streptodolium elevatio</name>
    <dbReference type="NCBI Taxonomy" id="3157996"/>
    <lineage>
        <taxon>Bacteria</taxon>
        <taxon>Bacillati</taxon>
        <taxon>Actinomycetota</taxon>
        <taxon>Actinomycetes</taxon>
        <taxon>Kitasatosporales</taxon>
        <taxon>Streptomycetaceae</taxon>
        <taxon>Streptodolium</taxon>
    </lineage>
</organism>
<sequence length="771" mass="78911">MRNDDGTLGPAGASPGRSTATPGRRPRRRAIAGLAISVGLVATACTSGSDEPAVKPSLSAPPPGSAGLTGEAADFRAKMLKLSAYDSCETLLDDFRKGALARAAQPPVMEAAGEPGPGLTGDRSAEDFANGSAAAPAAPPAAAPQDAESGAKAPGDGSTAPGYSGTNVHEQGVDEPDLVKTDGRRVVTVADGTLRVVDVTSRTQTGKLALPGGYATEMLLSGDRALVIMPNDKVAYDMPTGGEATSSSRIAPPPTRSKLVLVDLSGQPRVLGELAVDGSYVDARQIGATARVVIRSYPRGPVVDSPGGDDYKSKYTKAVAKTTVDDWLPGYTLKTGDRTNSGRLVECGNVSRPDTEAGAPGHSGASTVSVLSFDLARDLGTGSPVTIAADANTVYASSGNLYVAANYHPYYTTKSKPSGGPMMSSRTALYQFDISGTAAPRHVASGDVEGELLNQYSLSEFDNHLRVATTLQRQPGATAQPKSGSSGGTGKSFPNTSGSGSSGSGSGSGNSGSDTAVAPEMAPILATESAVAVLKRNGTELVQVGRVDGLGRGERIYAVRFTGAVGYVVTFRRTDPLYTLDLANPTAPRVVGELKINGYSAYLHPVDGGKLIGVGQDATDSGSRLGTQVSLFDVANLAAPTRIANFTVSQGNSEAEMDPHAFLYWPATGTLVIPLQAGYGTTRPGAPPSAGSTTDGGTGAVAPDFAPARTQALVLRLQGGSFVEVGRISHPSADSMRRSLVIGDALWTVSSGGVMVNDLDDLGQRAWVPFA</sequence>
<protein>
    <submittedName>
        <fullName evidence="2">Beta-propeller domain-containing protein</fullName>
    </submittedName>
</protein>
<evidence type="ECO:0000313" key="3">
    <source>
        <dbReference type="Proteomes" id="UP001551482"/>
    </source>
</evidence>
<dbReference type="Proteomes" id="UP001551482">
    <property type="component" value="Unassembled WGS sequence"/>
</dbReference>
<keyword evidence="3" id="KW-1185">Reference proteome</keyword>
<comment type="caution">
    <text evidence="2">The sequence shown here is derived from an EMBL/GenBank/DDBJ whole genome shotgun (WGS) entry which is preliminary data.</text>
</comment>
<gene>
    <name evidence="2" type="ORF">AB0C36_10435</name>
</gene>
<proteinExistence type="predicted"/>
<name>A0ABV3DDV6_9ACTN</name>
<dbReference type="Pfam" id="PF09826">
    <property type="entry name" value="Beta_propel"/>
    <property type="match status" value="1"/>
</dbReference>
<dbReference type="EMBL" id="JBEZFP010000020">
    <property type="protein sequence ID" value="MEU8133916.1"/>
    <property type="molecule type" value="Genomic_DNA"/>
</dbReference>
<dbReference type="RefSeq" id="WP_358352161.1">
    <property type="nucleotide sequence ID" value="NZ_JBEZFP010000020.1"/>
</dbReference>
<feature type="region of interest" description="Disordered" evidence="1">
    <location>
        <begin position="46"/>
        <end position="70"/>
    </location>
</feature>
<feature type="region of interest" description="Disordered" evidence="1">
    <location>
        <begin position="472"/>
        <end position="516"/>
    </location>
</feature>
<feature type="compositionally biased region" description="Polar residues" evidence="1">
    <location>
        <begin position="472"/>
        <end position="481"/>
    </location>
</feature>
<feature type="compositionally biased region" description="Gly residues" evidence="1">
    <location>
        <begin position="500"/>
        <end position="510"/>
    </location>
</feature>
<accession>A0ABV3DDV6</accession>
<evidence type="ECO:0000256" key="1">
    <source>
        <dbReference type="SAM" id="MobiDB-lite"/>
    </source>
</evidence>
<dbReference type="InterPro" id="IPR019198">
    <property type="entry name" value="Beta_propeller_containing"/>
</dbReference>
<evidence type="ECO:0000313" key="2">
    <source>
        <dbReference type="EMBL" id="MEU8133916.1"/>
    </source>
</evidence>
<feature type="region of interest" description="Disordered" evidence="1">
    <location>
        <begin position="1"/>
        <end position="27"/>
    </location>
</feature>
<feature type="region of interest" description="Disordered" evidence="1">
    <location>
        <begin position="104"/>
        <end position="180"/>
    </location>
</feature>